<dbReference type="CDD" id="cd07383">
    <property type="entry name" value="MPP_Dcr2"/>
    <property type="match status" value="1"/>
</dbReference>
<gene>
    <name evidence="3" type="ORF">GM418_13460</name>
</gene>
<dbReference type="Gene3D" id="3.60.21.10">
    <property type="match status" value="1"/>
</dbReference>
<keyword evidence="3" id="KW-0378">Hydrolase</keyword>
<evidence type="ECO:0000313" key="4">
    <source>
        <dbReference type="Proteomes" id="UP000428260"/>
    </source>
</evidence>
<keyword evidence="4" id="KW-1185">Reference proteome</keyword>
<dbReference type="InterPro" id="IPR029052">
    <property type="entry name" value="Metallo-depent_PP-like"/>
</dbReference>
<dbReference type="InterPro" id="IPR011230">
    <property type="entry name" value="PAP14/16/28/29"/>
</dbReference>
<dbReference type="PANTHER" id="PTHR32440:SF11">
    <property type="entry name" value="METALLOPHOSPHOESTERASE DOMAIN-CONTAINING PROTEIN"/>
    <property type="match status" value="1"/>
</dbReference>
<protein>
    <submittedName>
        <fullName evidence="3">Phosphohydrolase</fullName>
    </submittedName>
</protein>
<reference evidence="3 4" key="1">
    <citation type="submission" date="2019-11" db="EMBL/GenBank/DDBJ databases">
        <authorList>
            <person name="Zheng R.K."/>
            <person name="Sun C.M."/>
        </authorList>
    </citation>
    <scope>NUCLEOTIDE SEQUENCE [LARGE SCALE GENOMIC DNA]</scope>
    <source>
        <strain evidence="3 4">WC007</strain>
    </source>
</reference>
<dbReference type="InterPro" id="IPR004843">
    <property type="entry name" value="Calcineurin-like_PHP"/>
</dbReference>
<evidence type="ECO:0000313" key="3">
    <source>
        <dbReference type="EMBL" id="QGY44634.1"/>
    </source>
</evidence>
<sequence length="345" mass="39221">MKKNFLLLFLMANISLSIVAKEDSKPGLKFKDGKFKIIQFTDLHFKYNSFRSDSVLEMMKAAIAAEKPDLVVITGDVVCSDDTKKAWLDVTKPLVESEVPWAVTLGNHDIEYELTGDEIMETISGLPYNLTENGPKEISGSGNYILKVDGSKSKDTEAILYFIDSHSGIPKEKGMGRYDWIKSDQVQWYREQSKKLTKENGGTPYPALAFFHIPLPEFKEVWGKETTVGVKEESVCSPDINSGMYNAFFESKDVMGMFVGHDHVNNYIGCLRGICMVYGESSGRETYGGIGKGYRIIELYEGQRKFDTWVRTKYEQDRDKDIWEPIHNTEKEDFVTYPDSFAETK</sequence>
<dbReference type="PANTHER" id="PTHR32440">
    <property type="entry name" value="PHOSPHATASE DCR2-RELATED-RELATED"/>
    <property type="match status" value="1"/>
</dbReference>
<keyword evidence="1" id="KW-0732">Signal</keyword>
<dbReference type="AlphaFoldDB" id="A0A6I6K3W8"/>
<dbReference type="Proteomes" id="UP000428260">
    <property type="component" value="Chromosome"/>
</dbReference>
<name>A0A6I6K3W8_9BACT</name>
<feature type="chain" id="PRO_5026194521" evidence="1">
    <location>
        <begin position="21"/>
        <end position="345"/>
    </location>
</feature>
<dbReference type="RefSeq" id="WP_158867130.1">
    <property type="nucleotide sequence ID" value="NZ_CP046401.1"/>
</dbReference>
<proteinExistence type="predicted"/>
<feature type="signal peptide" evidence="1">
    <location>
        <begin position="1"/>
        <end position="20"/>
    </location>
</feature>
<dbReference type="PIRSF" id="PIRSF030250">
    <property type="entry name" value="Ptase_At2g46880"/>
    <property type="match status" value="1"/>
</dbReference>
<evidence type="ECO:0000259" key="2">
    <source>
        <dbReference type="Pfam" id="PF00149"/>
    </source>
</evidence>
<evidence type="ECO:0000256" key="1">
    <source>
        <dbReference type="SAM" id="SignalP"/>
    </source>
</evidence>
<accession>A0A6I6K3W8</accession>
<dbReference type="Pfam" id="PF00149">
    <property type="entry name" value="Metallophos"/>
    <property type="match status" value="1"/>
</dbReference>
<dbReference type="SUPFAM" id="SSF56300">
    <property type="entry name" value="Metallo-dependent phosphatases"/>
    <property type="match status" value="1"/>
</dbReference>
<organism evidence="3 4">
    <name type="scientific">Maribellus comscasis</name>
    <dbReference type="NCBI Taxonomy" id="2681766"/>
    <lineage>
        <taxon>Bacteria</taxon>
        <taxon>Pseudomonadati</taxon>
        <taxon>Bacteroidota</taxon>
        <taxon>Bacteroidia</taxon>
        <taxon>Marinilabiliales</taxon>
        <taxon>Prolixibacteraceae</taxon>
        <taxon>Maribellus</taxon>
    </lineage>
</organism>
<dbReference type="GO" id="GO:0016788">
    <property type="term" value="F:hydrolase activity, acting on ester bonds"/>
    <property type="evidence" value="ECO:0007669"/>
    <property type="project" value="TreeGrafter"/>
</dbReference>
<feature type="domain" description="Calcineurin-like phosphoesterase" evidence="2">
    <location>
        <begin position="35"/>
        <end position="264"/>
    </location>
</feature>
<dbReference type="GO" id="GO:0005737">
    <property type="term" value="C:cytoplasm"/>
    <property type="evidence" value="ECO:0007669"/>
    <property type="project" value="TreeGrafter"/>
</dbReference>
<dbReference type="KEGG" id="mcos:GM418_13460"/>
<dbReference type="EMBL" id="CP046401">
    <property type="protein sequence ID" value="QGY44634.1"/>
    <property type="molecule type" value="Genomic_DNA"/>
</dbReference>